<keyword evidence="2" id="KW-1185">Reference proteome</keyword>
<evidence type="ECO:0000256" key="1">
    <source>
        <dbReference type="SAM" id="MobiDB-lite"/>
    </source>
</evidence>
<evidence type="ECO:0000313" key="3">
    <source>
        <dbReference type="WBParaSite" id="ACRNAN_scaffold15589.g28105.t1"/>
    </source>
</evidence>
<accession>A0A914CZ84</accession>
<reference evidence="3" key="1">
    <citation type="submission" date="2022-11" db="UniProtKB">
        <authorList>
            <consortium name="WormBaseParasite"/>
        </authorList>
    </citation>
    <scope>IDENTIFICATION</scope>
</reference>
<evidence type="ECO:0000313" key="2">
    <source>
        <dbReference type="Proteomes" id="UP000887540"/>
    </source>
</evidence>
<feature type="region of interest" description="Disordered" evidence="1">
    <location>
        <begin position="48"/>
        <end position="73"/>
    </location>
</feature>
<name>A0A914CZ84_9BILA</name>
<proteinExistence type="predicted"/>
<dbReference type="AlphaFoldDB" id="A0A914CZ84"/>
<feature type="region of interest" description="Disordered" evidence="1">
    <location>
        <begin position="85"/>
        <end position="131"/>
    </location>
</feature>
<organism evidence="2 3">
    <name type="scientific">Acrobeloides nanus</name>
    <dbReference type="NCBI Taxonomy" id="290746"/>
    <lineage>
        <taxon>Eukaryota</taxon>
        <taxon>Metazoa</taxon>
        <taxon>Ecdysozoa</taxon>
        <taxon>Nematoda</taxon>
        <taxon>Chromadorea</taxon>
        <taxon>Rhabditida</taxon>
        <taxon>Tylenchina</taxon>
        <taxon>Cephalobomorpha</taxon>
        <taxon>Cephaloboidea</taxon>
        <taxon>Cephalobidae</taxon>
        <taxon>Acrobeloides</taxon>
    </lineage>
</organism>
<dbReference type="Proteomes" id="UP000887540">
    <property type="component" value="Unplaced"/>
</dbReference>
<sequence length="186" mass="19400">LYSTGPSSIPLNVTLQCKKVGGSTGWIQGFASNFVDNRVVCETSAATTTTTTTTTTPLTTTTSTSTTTTATTTTTTTTKPLTTITSTTSTTASPTTTTTTTTPLTTSTSSTTTAPTTITTTTTPLTTSTSTVGYSNRENAFGIIPLQWKGFHRNGINSIAIESIKIGFSYNGTHCILFKFDEKGGK</sequence>
<protein>
    <submittedName>
        <fullName evidence="3">Uncharacterized protein</fullName>
    </submittedName>
</protein>
<dbReference type="WBParaSite" id="ACRNAN_scaffold15589.g28105.t1">
    <property type="protein sequence ID" value="ACRNAN_scaffold15589.g28105.t1"/>
    <property type="gene ID" value="ACRNAN_scaffold15589.g28105"/>
</dbReference>